<evidence type="ECO:0000256" key="2">
    <source>
        <dbReference type="ARBA" id="ARBA00022692"/>
    </source>
</evidence>
<comment type="caution">
    <text evidence="7">The sequence shown here is derived from an EMBL/GenBank/DDBJ whole genome shotgun (WGS) entry which is preliminary data.</text>
</comment>
<evidence type="ECO:0000313" key="8">
    <source>
        <dbReference type="Proteomes" id="UP000664218"/>
    </source>
</evidence>
<dbReference type="Gene3D" id="1.20.1530.20">
    <property type="match status" value="1"/>
</dbReference>
<dbReference type="GO" id="GO:1902600">
    <property type="term" value="P:proton transmembrane transport"/>
    <property type="evidence" value="ECO:0007669"/>
    <property type="project" value="InterPro"/>
</dbReference>
<feature type="transmembrane region" description="Helical" evidence="5">
    <location>
        <begin position="32"/>
        <end position="49"/>
    </location>
</feature>
<dbReference type="GO" id="GO:0016020">
    <property type="term" value="C:membrane"/>
    <property type="evidence" value="ECO:0007669"/>
    <property type="project" value="UniProtKB-SubCell"/>
</dbReference>
<protein>
    <submittedName>
        <fullName evidence="7">Cation:proton antiporter</fullName>
    </submittedName>
</protein>
<dbReference type="GO" id="GO:0015297">
    <property type="term" value="F:antiporter activity"/>
    <property type="evidence" value="ECO:0007669"/>
    <property type="project" value="InterPro"/>
</dbReference>
<dbReference type="AlphaFoldDB" id="A0A939HBV6"/>
<evidence type="ECO:0000256" key="1">
    <source>
        <dbReference type="ARBA" id="ARBA00004141"/>
    </source>
</evidence>
<accession>A0A939HBV6</accession>
<proteinExistence type="predicted"/>
<dbReference type="Proteomes" id="UP000664218">
    <property type="component" value="Unassembled WGS sequence"/>
</dbReference>
<dbReference type="Pfam" id="PF00999">
    <property type="entry name" value="Na_H_Exchanger"/>
    <property type="match status" value="1"/>
</dbReference>
<evidence type="ECO:0000256" key="3">
    <source>
        <dbReference type="ARBA" id="ARBA00022989"/>
    </source>
</evidence>
<feature type="domain" description="Cation/H+ exchanger transmembrane" evidence="6">
    <location>
        <begin position="14"/>
        <end position="369"/>
    </location>
</feature>
<reference evidence="7" key="1">
    <citation type="submission" date="2021-03" db="EMBL/GenBank/DDBJ databases">
        <title>Proteiniclasticum marinus sp. nov., isolated from tidal flat sediment.</title>
        <authorList>
            <person name="Namirimu T."/>
            <person name="Yang J.-A."/>
            <person name="Yang S.-H."/>
            <person name="Kim Y.-J."/>
            <person name="Kwon K.K."/>
        </authorList>
    </citation>
    <scope>NUCLEOTIDE SEQUENCE</scope>
    <source>
        <strain evidence="7">SCR006</strain>
    </source>
</reference>
<evidence type="ECO:0000256" key="5">
    <source>
        <dbReference type="SAM" id="Phobius"/>
    </source>
</evidence>
<dbReference type="InterPro" id="IPR038770">
    <property type="entry name" value="Na+/solute_symporter_sf"/>
</dbReference>
<sequence length="400" mass="42522">MELQIFIYLGIALLLSLLSSKAIKKFHLPNVTAYLIMGLLAGPYMFKLLPHEAIVSFEPISEIALGFIAFSIGSEFKFSYLKKVGKAPVVIAVLEAFMAVALVDLALILTGHDLSFSLMLGAIAAATAPAATLMVVRQYKAKGPVTNTLMPVVAIDDAIALMLFGISLAIVKTLNATAEVSLLMTLFKPFYDIIGALLIGAVMGAIQTLLIKWFSGRGNRLSVTIAMIALTLGLSKYLGFSELLSCMALSAVFVNFSSTANSVFDQIERFTPPIFMMFFFISGADLNIAILPSVGVVGLIYVVVRVIGKVFGATLGASLCKCEEPVRKYLGFTLIPQAGVAIGLASVALSVLPEYGQTIKVIILAGTVIYELVGPVATKIALTKAGDIQPVLEKKLSTAV</sequence>
<comment type="subcellular location">
    <subcellularLocation>
        <location evidence="1">Membrane</location>
        <topology evidence="1">Multi-pass membrane protein</topology>
    </subcellularLocation>
</comment>
<dbReference type="EMBL" id="JAFNJU010000008">
    <property type="protein sequence ID" value="MBO1265593.1"/>
    <property type="molecule type" value="Genomic_DNA"/>
</dbReference>
<organism evidence="7 8">
    <name type="scientific">Proteiniclasticum aestuarii</name>
    <dbReference type="NCBI Taxonomy" id="2817862"/>
    <lineage>
        <taxon>Bacteria</taxon>
        <taxon>Bacillati</taxon>
        <taxon>Bacillota</taxon>
        <taxon>Clostridia</taxon>
        <taxon>Eubacteriales</taxon>
        <taxon>Clostridiaceae</taxon>
        <taxon>Proteiniclasticum</taxon>
    </lineage>
</organism>
<name>A0A939HBV6_9CLOT</name>
<keyword evidence="4 5" id="KW-0472">Membrane</keyword>
<keyword evidence="8" id="KW-1185">Reference proteome</keyword>
<keyword evidence="3 5" id="KW-1133">Transmembrane helix</keyword>
<feature type="transmembrane region" description="Helical" evidence="5">
    <location>
        <begin position="87"/>
        <end position="108"/>
    </location>
</feature>
<evidence type="ECO:0000313" key="7">
    <source>
        <dbReference type="EMBL" id="MBO1265593.1"/>
    </source>
</evidence>
<feature type="transmembrane region" description="Helical" evidence="5">
    <location>
        <begin position="223"/>
        <end position="254"/>
    </location>
</feature>
<feature type="transmembrane region" description="Helical" evidence="5">
    <location>
        <begin position="114"/>
        <end position="136"/>
    </location>
</feature>
<dbReference type="InterPro" id="IPR006153">
    <property type="entry name" value="Cation/H_exchanger_TM"/>
</dbReference>
<feature type="transmembrane region" description="Helical" evidence="5">
    <location>
        <begin position="148"/>
        <end position="170"/>
    </location>
</feature>
<feature type="transmembrane region" description="Helical" evidence="5">
    <location>
        <begin position="274"/>
        <end position="304"/>
    </location>
</feature>
<evidence type="ECO:0000259" key="6">
    <source>
        <dbReference type="Pfam" id="PF00999"/>
    </source>
</evidence>
<feature type="transmembrane region" description="Helical" evidence="5">
    <location>
        <begin position="190"/>
        <end position="211"/>
    </location>
</feature>
<dbReference type="RefSeq" id="WP_207600114.1">
    <property type="nucleotide sequence ID" value="NZ_JAFNJU010000008.1"/>
</dbReference>
<dbReference type="PANTHER" id="PTHR43021">
    <property type="entry name" value="NA(+)/H(+) ANTIPORTER-RELATED"/>
    <property type="match status" value="1"/>
</dbReference>
<gene>
    <name evidence="7" type="ORF">J3A84_11160</name>
</gene>
<evidence type="ECO:0000256" key="4">
    <source>
        <dbReference type="ARBA" id="ARBA00023136"/>
    </source>
</evidence>
<keyword evidence="2 5" id="KW-0812">Transmembrane</keyword>
<dbReference type="PANTHER" id="PTHR43021:SF2">
    <property type="entry name" value="CATION_H+ EXCHANGER DOMAIN-CONTAINING PROTEIN"/>
    <property type="match status" value="1"/>
</dbReference>